<evidence type="ECO:0000313" key="2">
    <source>
        <dbReference type="Proteomes" id="UP000299102"/>
    </source>
</evidence>
<comment type="caution">
    <text evidence="1">The sequence shown here is derived from an EMBL/GenBank/DDBJ whole genome shotgun (WGS) entry which is preliminary data.</text>
</comment>
<keyword evidence="2" id="KW-1185">Reference proteome</keyword>
<sequence>MLDNIGSKLIGLYEDTSCSGLPGLWIIIPRKTFHRSGKYPTFRIASKSLVRHDRMLWYSLGRSFTIKKSITSGNLLRPLSQLMDSAVEIVLKLFLSRLFLSSTLWLLCYRAEAKSPQLNIGGLTKRAHVEKDIQRGIRPMSDVSASSNSAALSPNL</sequence>
<dbReference type="Proteomes" id="UP000299102">
    <property type="component" value="Unassembled WGS sequence"/>
</dbReference>
<evidence type="ECO:0000313" key="1">
    <source>
        <dbReference type="EMBL" id="GBP39287.1"/>
    </source>
</evidence>
<organism evidence="1 2">
    <name type="scientific">Eumeta variegata</name>
    <name type="common">Bagworm moth</name>
    <name type="synonym">Eumeta japonica</name>
    <dbReference type="NCBI Taxonomy" id="151549"/>
    <lineage>
        <taxon>Eukaryota</taxon>
        <taxon>Metazoa</taxon>
        <taxon>Ecdysozoa</taxon>
        <taxon>Arthropoda</taxon>
        <taxon>Hexapoda</taxon>
        <taxon>Insecta</taxon>
        <taxon>Pterygota</taxon>
        <taxon>Neoptera</taxon>
        <taxon>Endopterygota</taxon>
        <taxon>Lepidoptera</taxon>
        <taxon>Glossata</taxon>
        <taxon>Ditrysia</taxon>
        <taxon>Tineoidea</taxon>
        <taxon>Psychidae</taxon>
        <taxon>Oiketicinae</taxon>
        <taxon>Eumeta</taxon>
    </lineage>
</organism>
<dbReference type="OrthoDB" id="10539151at2759"/>
<name>A0A4C1VLT9_EUMVA</name>
<protein>
    <submittedName>
        <fullName evidence="1">Uncharacterized protein</fullName>
    </submittedName>
</protein>
<accession>A0A4C1VLT9</accession>
<dbReference type="EMBL" id="BGZK01000363">
    <property type="protein sequence ID" value="GBP39287.1"/>
    <property type="molecule type" value="Genomic_DNA"/>
</dbReference>
<dbReference type="AlphaFoldDB" id="A0A4C1VLT9"/>
<proteinExistence type="predicted"/>
<reference evidence="1 2" key="1">
    <citation type="journal article" date="2019" name="Commun. Biol.">
        <title>The bagworm genome reveals a unique fibroin gene that provides high tensile strength.</title>
        <authorList>
            <person name="Kono N."/>
            <person name="Nakamura H."/>
            <person name="Ohtoshi R."/>
            <person name="Tomita M."/>
            <person name="Numata K."/>
            <person name="Arakawa K."/>
        </authorList>
    </citation>
    <scope>NUCLEOTIDE SEQUENCE [LARGE SCALE GENOMIC DNA]</scope>
</reference>
<gene>
    <name evidence="1" type="ORF">EVAR_20515_1</name>
</gene>